<evidence type="ECO:0000313" key="11">
    <source>
        <dbReference type="Proteomes" id="UP000813463"/>
    </source>
</evidence>
<evidence type="ECO:0000256" key="5">
    <source>
        <dbReference type="ARBA" id="ARBA00023065"/>
    </source>
</evidence>
<keyword evidence="6 8" id="KW-0472">Membrane</keyword>
<evidence type="ECO:0000256" key="8">
    <source>
        <dbReference type="PIRNR" id="PIRNR017209"/>
    </source>
</evidence>
<evidence type="ECO:0000259" key="10">
    <source>
        <dbReference type="Pfam" id="PF00924"/>
    </source>
</evidence>
<evidence type="ECO:0000256" key="7">
    <source>
        <dbReference type="ARBA" id="ARBA00023303"/>
    </source>
</evidence>
<evidence type="ECO:0000256" key="6">
    <source>
        <dbReference type="ARBA" id="ARBA00023136"/>
    </source>
</evidence>
<feature type="transmembrane region" description="Helical" evidence="9">
    <location>
        <begin position="449"/>
        <end position="470"/>
    </location>
</feature>
<keyword evidence="3 9" id="KW-0812">Transmembrane</keyword>
<keyword evidence="7" id="KW-0407">Ion channel</keyword>
<reference evidence="12" key="2">
    <citation type="submission" date="2025-08" db="UniProtKB">
        <authorList>
            <consortium name="RefSeq"/>
        </authorList>
    </citation>
    <scope>IDENTIFICATION</scope>
    <source>
        <tissue evidence="12">Leaf</tissue>
    </source>
</reference>
<evidence type="ECO:0000256" key="3">
    <source>
        <dbReference type="ARBA" id="ARBA00022692"/>
    </source>
</evidence>
<dbReference type="SUPFAM" id="SSF50182">
    <property type="entry name" value="Sm-like ribonucleoproteins"/>
    <property type="match status" value="1"/>
</dbReference>
<evidence type="ECO:0000313" key="12">
    <source>
        <dbReference type="RefSeq" id="XP_056691621.1"/>
    </source>
</evidence>
<protein>
    <recommendedName>
        <fullName evidence="8">Mechanosensitive ion channel protein</fullName>
    </recommendedName>
</protein>
<keyword evidence="5" id="KW-0406">Ion transport</keyword>
<evidence type="ECO:0000256" key="4">
    <source>
        <dbReference type="ARBA" id="ARBA00022989"/>
    </source>
</evidence>
<evidence type="ECO:0000256" key="2">
    <source>
        <dbReference type="ARBA" id="ARBA00008017"/>
    </source>
</evidence>
<name>A0ABM3R7N0_SPIOL</name>
<dbReference type="InterPro" id="IPR016688">
    <property type="entry name" value="MscS-like_plants/fungi"/>
</dbReference>
<dbReference type="RefSeq" id="XP_056691621.1">
    <property type="nucleotide sequence ID" value="XM_056835643.1"/>
</dbReference>
<dbReference type="PANTHER" id="PTHR31618">
    <property type="entry name" value="MECHANOSENSITIVE ION CHANNEL PROTEIN 5"/>
    <property type="match status" value="1"/>
</dbReference>
<dbReference type="Proteomes" id="UP000813463">
    <property type="component" value="Chromosome 2"/>
</dbReference>
<keyword evidence="4 9" id="KW-1133">Transmembrane helix</keyword>
<dbReference type="PANTHER" id="PTHR31618:SF7">
    <property type="entry name" value="MECHANOSENSITIVE ION CHANNEL PROTEIN"/>
    <property type="match status" value="1"/>
</dbReference>
<feature type="domain" description="Mechanosensitive ion channel MscS" evidence="10">
    <location>
        <begin position="497"/>
        <end position="557"/>
    </location>
</feature>
<proteinExistence type="inferred from homology"/>
<feature type="transmembrane region" description="Helical" evidence="9">
    <location>
        <begin position="232"/>
        <end position="253"/>
    </location>
</feature>
<comment type="subcellular location">
    <subcellularLocation>
        <location evidence="1">Membrane</location>
        <topology evidence="1">Multi-pass membrane protein</topology>
    </subcellularLocation>
</comment>
<dbReference type="InterPro" id="IPR006685">
    <property type="entry name" value="MscS_channel_2nd"/>
</dbReference>
<keyword evidence="5" id="KW-0813">Transport</keyword>
<reference evidence="11" key="1">
    <citation type="journal article" date="2021" name="Nat. Commun.">
        <title>Genomic analyses provide insights into spinach domestication and the genetic basis of agronomic traits.</title>
        <authorList>
            <person name="Cai X."/>
            <person name="Sun X."/>
            <person name="Xu C."/>
            <person name="Sun H."/>
            <person name="Wang X."/>
            <person name="Ge C."/>
            <person name="Zhang Z."/>
            <person name="Wang Q."/>
            <person name="Fei Z."/>
            <person name="Jiao C."/>
            <person name="Wang Q."/>
        </authorList>
    </citation>
    <scope>NUCLEOTIDE SEQUENCE [LARGE SCALE GENOMIC DNA]</scope>
    <source>
        <strain evidence="11">cv. Varoflay</strain>
    </source>
</reference>
<comment type="similarity">
    <text evidence="2 8">Belongs to the MscS (TC 1.A.23) family.</text>
</comment>
<dbReference type="Gene3D" id="2.30.30.60">
    <property type="match status" value="1"/>
</dbReference>
<dbReference type="InterPro" id="IPR023408">
    <property type="entry name" value="MscS_beta-dom_sf"/>
</dbReference>
<feature type="transmembrane region" description="Helical" evidence="9">
    <location>
        <begin position="482"/>
        <end position="505"/>
    </location>
</feature>
<accession>A0ABM3R7N0</accession>
<feature type="transmembrane region" description="Helical" evidence="9">
    <location>
        <begin position="118"/>
        <end position="139"/>
    </location>
</feature>
<dbReference type="Pfam" id="PF00924">
    <property type="entry name" value="MS_channel_2nd"/>
    <property type="match status" value="1"/>
</dbReference>
<organism evidence="11 12">
    <name type="scientific">Spinacia oleracea</name>
    <name type="common">Spinach</name>
    <dbReference type="NCBI Taxonomy" id="3562"/>
    <lineage>
        <taxon>Eukaryota</taxon>
        <taxon>Viridiplantae</taxon>
        <taxon>Streptophyta</taxon>
        <taxon>Embryophyta</taxon>
        <taxon>Tracheophyta</taxon>
        <taxon>Spermatophyta</taxon>
        <taxon>Magnoliopsida</taxon>
        <taxon>eudicotyledons</taxon>
        <taxon>Gunneridae</taxon>
        <taxon>Pentapetalae</taxon>
        <taxon>Caryophyllales</taxon>
        <taxon>Chenopodiaceae</taxon>
        <taxon>Chenopodioideae</taxon>
        <taxon>Anserineae</taxon>
        <taxon>Spinacia</taxon>
    </lineage>
</organism>
<feature type="transmembrane region" description="Helical" evidence="9">
    <location>
        <begin position="159"/>
        <end position="181"/>
    </location>
</feature>
<dbReference type="InterPro" id="IPR010920">
    <property type="entry name" value="LSM_dom_sf"/>
</dbReference>
<dbReference type="GeneID" id="110793011"/>
<sequence length="670" mass="77367">MKERVTHDVVLSILNEVALEKSTEIPSEFTMINPIMSTPQTPPYFFLNELSRRRAAMASSAFSKSKSRFFEPPYPSYDMVSSNTFHTQQKDEENDEDVYRSIDHLQPDHLPFRKKLNFFVLVEISVLISLMGLFITSLIDYNLQDTTLWNLELWKCCVLFTVILCGRLVTKWFINILVYLVERKLHFTKKAPYFVNGLKKSVRVFLWFSFVLLAWILLVVRGSNNRSRKAKEVLHCITMAITGCIFGVVIWILKTLLIESLALCFHVKRFFDRIQDSLYDQYVLQILSGSRNVSQLSLDKGLKEEVINVKKLRVTNQENVSAWTMKGLINVVRKTKLSIISDRIEFGEDDNIVEQNKEIKTEWQAKVAAVKIFKNVAKPGYEYIEEEDLLRFMKMDEINKVIPLVDGFTETGKIKELALEKWVVNAYLERKSLAHSLDDTKTAVDKLNILASGVVLIVNVIVWNLIMGFLSTKILIFVTTQLLLAAFMFGNSVKTVFEAIIFVFVMHPFDVGDRCVIDGVQMTVEEMNILTTLFLRYDNEKISYPNSVLATKPISNFYRSPEMNDSVEFAINFSTTVEAIAALKDRIKSYIESKPQHWRPCHSVQMKDIVDMNKIKMTLYVTHTINFQNITEKNSRTSDLVLELKKAFEELGIRYHLLPQEVHVTYTSTC</sequence>
<evidence type="ECO:0000256" key="1">
    <source>
        <dbReference type="ARBA" id="ARBA00004141"/>
    </source>
</evidence>
<keyword evidence="11" id="KW-1185">Reference proteome</keyword>
<evidence type="ECO:0000256" key="9">
    <source>
        <dbReference type="SAM" id="Phobius"/>
    </source>
</evidence>
<gene>
    <name evidence="12" type="primary">LOC110793011</name>
</gene>
<dbReference type="PIRSF" id="PIRSF017209">
    <property type="entry name" value="Memb_At2g17000_prd"/>
    <property type="match status" value="1"/>
</dbReference>
<feature type="transmembrane region" description="Helical" evidence="9">
    <location>
        <begin position="202"/>
        <end position="220"/>
    </location>
</feature>